<gene>
    <name evidence="2" type="ORF">VFSR5_2756</name>
</gene>
<comment type="caution">
    <text evidence="2">The sequence shown here is derived from an EMBL/GenBank/DDBJ whole genome shotgun (WGS) entry which is preliminary data.</text>
</comment>
<organism evidence="2 3">
    <name type="scientific">Aliivibrio fischeri SR5</name>
    <dbReference type="NCBI Taxonomy" id="1088719"/>
    <lineage>
        <taxon>Bacteria</taxon>
        <taxon>Pseudomonadati</taxon>
        <taxon>Pseudomonadota</taxon>
        <taxon>Gammaproteobacteria</taxon>
        <taxon>Vibrionales</taxon>
        <taxon>Vibrionaceae</taxon>
        <taxon>Aliivibrio</taxon>
    </lineage>
</organism>
<protein>
    <submittedName>
        <fullName evidence="2">Uncharacterized protein</fullName>
    </submittedName>
</protein>
<dbReference type="Proteomes" id="UP000004521">
    <property type="component" value="Unassembled WGS sequence"/>
</dbReference>
<dbReference type="RefSeq" id="WP_005424088.1">
    <property type="nucleotide sequence ID" value="NZ_JH584330.1"/>
</dbReference>
<name>A0AAV3ELX6_ALIFS</name>
<feature type="transmembrane region" description="Helical" evidence="1">
    <location>
        <begin position="12"/>
        <end position="32"/>
    </location>
</feature>
<proteinExistence type="predicted"/>
<accession>A0AAV3ELX6</accession>
<reference evidence="2 3" key="1">
    <citation type="journal article" date="2012" name="J. Bacteriol.">
        <title>Draft Genome Sequence of Vibrio fischeri SR5, a Strain Isolated from the Light Organ of the Mediterranean Squid Sepiola robusta.</title>
        <authorList>
            <person name="Gyllborg M.C."/>
            <person name="Sahl J.W."/>
            <person name="Cronin D.C.III."/>
            <person name="Rasko D.A."/>
            <person name="Mandel M.J."/>
        </authorList>
    </citation>
    <scope>NUCLEOTIDE SEQUENCE [LARGE SCALE GENOMIC DNA]</scope>
    <source>
        <strain evidence="2 3">SR5</strain>
    </source>
</reference>
<keyword evidence="1" id="KW-1133">Transmembrane helix</keyword>
<evidence type="ECO:0000256" key="1">
    <source>
        <dbReference type="SAM" id="Phobius"/>
    </source>
</evidence>
<evidence type="ECO:0000313" key="3">
    <source>
        <dbReference type="Proteomes" id="UP000004521"/>
    </source>
</evidence>
<keyword evidence="1" id="KW-0812">Transmembrane</keyword>
<sequence>MSKLLTNASTRFATFGILGFFEFAVLSGKFRLNLHGSKRVMQALAHLFCALTK</sequence>
<dbReference type="EMBL" id="AHIH01000016">
    <property type="protein sequence ID" value="EHN67939.1"/>
    <property type="molecule type" value="Genomic_DNA"/>
</dbReference>
<dbReference type="AlphaFoldDB" id="A0AAV3ELX6"/>
<keyword evidence="1" id="KW-0472">Membrane</keyword>
<evidence type="ECO:0000313" key="2">
    <source>
        <dbReference type="EMBL" id="EHN67939.1"/>
    </source>
</evidence>